<gene>
    <name evidence="1" type="ORF">KKC1_04830</name>
</gene>
<dbReference type="EMBL" id="BDGJ01000012">
    <property type="protein sequence ID" value="GAW91321.1"/>
    <property type="molecule type" value="Genomic_DNA"/>
</dbReference>
<keyword evidence="2" id="KW-1185">Reference proteome</keyword>
<reference evidence="2" key="1">
    <citation type="journal article" date="2017" name="Appl. Environ. Microbiol.">
        <title>Genomic analysis of Calderihabitans maritimus KKC1, a thermophilic hydrogenogenic carboxydotrophic bacterium isolated from marine sediment.</title>
        <authorList>
            <person name="Omae K."/>
            <person name="Yoneda Y."/>
            <person name="Fukuyama Y."/>
            <person name="Yoshida T."/>
            <person name="Sako Y."/>
        </authorList>
    </citation>
    <scope>NUCLEOTIDE SEQUENCE [LARGE SCALE GENOMIC DNA]</scope>
    <source>
        <strain evidence="2">KKC1</strain>
    </source>
</reference>
<proteinExistence type="predicted"/>
<organism evidence="1 2">
    <name type="scientific">Calderihabitans maritimus</name>
    <dbReference type="NCBI Taxonomy" id="1246530"/>
    <lineage>
        <taxon>Bacteria</taxon>
        <taxon>Bacillati</taxon>
        <taxon>Bacillota</taxon>
        <taxon>Clostridia</taxon>
        <taxon>Neomoorellales</taxon>
        <taxon>Calderihabitantaceae</taxon>
        <taxon>Calderihabitans</taxon>
    </lineage>
</organism>
<comment type="caution">
    <text evidence="1">The sequence shown here is derived from an EMBL/GenBank/DDBJ whole genome shotgun (WGS) entry which is preliminary data.</text>
</comment>
<name>A0A1Z5HPS0_9FIRM</name>
<dbReference type="RefSeq" id="WP_153802841.1">
    <property type="nucleotide sequence ID" value="NZ_BDGJ01000012.1"/>
</dbReference>
<evidence type="ECO:0000313" key="2">
    <source>
        <dbReference type="Proteomes" id="UP000197032"/>
    </source>
</evidence>
<dbReference type="AlphaFoldDB" id="A0A1Z5HPS0"/>
<evidence type="ECO:0000313" key="1">
    <source>
        <dbReference type="EMBL" id="GAW91321.1"/>
    </source>
</evidence>
<accession>A0A1Z5HPS0</accession>
<sequence>MKNKSILLRPLSFIKQIAKDIQNEEEKQKRWEEEFRKEWDKWGKPKEKV</sequence>
<protein>
    <submittedName>
        <fullName evidence="1">Uncharacterized protein</fullName>
    </submittedName>
</protein>
<dbReference type="Proteomes" id="UP000197032">
    <property type="component" value="Unassembled WGS sequence"/>
</dbReference>